<keyword evidence="2" id="KW-1185">Reference proteome</keyword>
<organism evidence="1 2">
    <name type="scientific">Pontibacillus salipaludis</name>
    <dbReference type="NCBI Taxonomy" id="1697394"/>
    <lineage>
        <taxon>Bacteria</taxon>
        <taxon>Bacillati</taxon>
        <taxon>Bacillota</taxon>
        <taxon>Bacilli</taxon>
        <taxon>Bacillales</taxon>
        <taxon>Bacillaceae</taxon>
        <taxon>Pontibacillus</taxon>
    </lineage>
</organism>
<protein>
    <submittedName>
        <fullName evidence="1">Uncharacterized protein</fullName>
    </submittedName>
</protein>
<evidence type="ECO:0000313" key="1">
    <source>
        <dbReference type="EMBL" id="GGD05472.1"/>
    </source>
</evidence>
<dbReference type="RefSeq" id="WP_268235044.1">
    <property type="nucleotide sequence ID" value="NZ_BMIN01000003.1"/>
</dbReference>
<sequence>MNIGDTWFDIDGNEYEVIDVNIVEREDGSTVRNVISKRIN</sequence>
<reference evidence="2" key="1">
    <citation type="journal article" date="2019" name="Int. J. Syst. Evol. Microbiol.">
        <title>The Global Catalogue of Microorganisms (GCM) 10K type strain sequencing project: providing services to taxonomists for standard genome sequencing and annotation.</title>
        <authorList>
            <consortium name="The Broad Institute Genomics Platform"/>
            <consortium name="The Broad Institute Genome Sequencing Center for Infectious Disease"/>
            <person name="Wu L."/>
            <person name="Ma J."/>
        </authorList>
    </citation>
    <scope>NUCLEOTIDE SEQUENCE [LARGE SCALE GENOMIC DNA]</scope>
    <source>
        <strain evidence="2">CGMCC 1.15353</strain>
    </source>
</reference>
<dbReference type="Proteomes" id="UP000642571">
    <property type="component" value="Unassembled WGS sequence"/>
</dbReference>
<proteinExistence type="predicted"/>
<name>A0ABQ1PVY9_9BACI</name>
<accession>A0ABQ1PVY9</accession>
<dbReference type="EMBL" id="BMIN01000003">
    <property type="protein sequence ID" value="GGD05472.1"/>
    <property type="molecule type" value="Genomic_DNA"/>
</dbReference>
<comment type="caution">
    <text evidence="1">The sequence shown here is derived from an EMBL/GenBank/DDBJ whole genome shotgun (WGS) entry which is preliminary data.</text>
</comment>
<evidence type="ECO:0000313" key="2">
    <source>
        <dbReference type="Proteomes" id="UP000642571"/>
    </source>
</evidence>
<gene>
    <name evidence="1" type="ORF">GCM10011389_11230</name>
</gene>